<reference evidence="3 4" key="1">
    <citation type="submission" date="2023-09" db="EMBL/GenBank/DDBJ databases">
        <title>Xinfangfangia sedmenti sp. nov., isolated the sedment.</title>
        <authorList>
            <person name="Xu L."/>
        </authorList>
    </citation>
    <scope>NUCLEOTIDE SEQUENCE [LARGE SCALE GENOMIC DNA]</scope>
    <source>
        <strain evidence="3 4">LG-4</strain>
    </source>
</reference>
<evidence type="ECO:0000313" key="3">
    <source>
        <dbReference type="EMBL" id="MDR5654032.1"/>
    </source>
</evidence>
<dbReference type="RefSeq" id="WP_310458244.1">
    <property type="nucleotide sequence ID" value="NZ_JAVKPH010000020.1"/>
</dbReference>
<accession>A0ABU1FCD1</accession>
<sequence>MVTVLPMACTMAPGATRDQVPVMRWDHRPEAEIWTTRALASVERHDDDLTELVPADIAAWCPGYVKADETDRRAFWVGILSALAKHESTWNPAASGGGGRWIGLTQIAPGTARAFGCEATSAGALKDGGANLSCAVRIAAVQVGRDGLVAGNGRQGLGRDWAPFRSADKRAEMAAWTRGQSYCQG</sequence>
<evidence type="ECO:0000256" key="1">
    <source>
        <dbReference type="ARBA" id="ARBA00009387"/>
    </source>
</evidence>
<keyword evidence="4" id="KW-1185">Reference proteome</keyword>
<dbReference type="Gene3D" id="1.10.530.10">
    <property type="match status" value="1"/>
</dbReference>
<dbReference type="InterPro" id="IPR008258">
    <property type="entry name" value="Transglycosylase_SLT_dom_1"/>
</dbReference>
<evidence type="ECO:0000313" key="4">
    <source>
        <dbReference type="Proteomes" id="UP001247754"/>
    </source>
</evidence>
<name>A0ABU1FCD1_9RHOB</name>
<comment type="similarity">
    <text evidence="1">Belongs to the virb1 family.</text>
</comment>
<dbReference type="InterPro" id="IPR023346">
    <property type="entry name" value="Lysozyme-like_dom_sf"/>
</dbReference>
<dbReference type="Proteomes" id="UP001247754">
    <property type="component" value="Unassembled WGS sequence"/>
</dbReference>
<gene>
    <name evidence="3" type="ORF">RGD00_15570</name>
</gene>
<proteinExistence type="inferred from homology"/>
<feature type="domain" description="Transglycosylase SLT" evidence="2">
    <location>
        <begin position="70"/>
        <end position="134"/>
    </location>
</feature>
<comment type="caution">
    <text evidence="3">The sequence shown here is derived from an EMBL/GenBank/DDBJ whole genome shotgun (WGS) entry which is preliminary data.</text>
</comment>
<dbReference type="Pfam" id="PF01464">
    <property type="entry name" value="SLT"/>
    <property type="match status" value="1"/>
</dbReference>
<organism evidence="3 4">
    <name type="scientific">Ruixingdingia sedimenti</name>
    <dbReference type="NCBI Taxonomy" id="3073604"/>
    <lineage>
        <taxon>Bacteria</taxon>
        <taxon>Pseudomonadati</taxon>
        <taxon>Pseudomonadota</taxon>
        <taxon>Alphaproteobacteria</taxon>
        <taxon>Rhodobacterales</taxon>
        <taxon>Paracoccaceae</taxon>
        <taxon>Ruixingdingia</taxon>
    </lineage>
</organism>
<protein>
    <submittedName>
        <fullName evidence="3">Transglycosylase SLT domain-containing protein</fullName>
    </submittedName>
</protein>
<dbReference type="EMBL" id="JAVKPH010000020">
    <property type="protein sequence ID" value="MDR5654032.1"/>
    <property type="molecule type" value="Genomic_DNA"/>
</dbReference>
<dbReference type="SUPFAM" id="SSF53955">
    <property type="entry name" value="Lysozyme-like"/>
    <property type="match status" value="1"/>
</dbReference>
<evidence type="ECO:0000259" key="2">
    <source>
        <dbReference type="Pfam" id="PF01464"/>
    </source>
</evidence>